<sequence length="495" mass="56175">MKRSKFNFAYDILKFFLIFIFFVCLKTRHDLIKYDQIPTQNYFKPSNSSKLDQFYQIISVSFINDGLTDTNSGGAKDIKDNESGSSSTPGNSNSNYKKQTKTHFPKMTRSSSCSSSVSVSCSSSNSDSNYGPSFKLKSRSRSESCLNYKARPGSKTRSRSKTRSKSKTRSRSESRSRSRSRSRSESRSRSRRLIKKLSKSDSSLKSKPSTSRPAPLDLEDRIGSCGPLSSKEELDLYCVDLSVNDVLAILQSGKTSDLADTSSCSLNIALDHLICLNSSLAKKLIDVEKAMEYEKSKLNPSDKNYERRMNTLRDFVNAESRGILKQAEKLFELIQILFQILYSRRIHAFESTSDAITSQNSDPKVNTSRRIAFSSELTSNLSVLYNMLHCDQSFFSNMLFCRFLQDLIENNERVNKALTQHMVLLEKSDGTAASSSKVNIGGKSKRKTRTRKKKKHSKNRPEDPERENQDKKMRKLNSQFRKLFTNSNIGLESIE</sequence>
<evidence type="ECO:0000256" key="1">
    <source>
        <dbReference type="SAM" id="MobiDB-lite"/>
    </source>
</evidence>
<keyword evidence="2" id="KW-0812">Transmembrane</keyword>
<feature type="compositionally biased region" description="Basic residues" evidence="1">
    <location>
        <begin position="152"/>
        <end position="169"/>
    </location>
</feature>
<feature type="region of interest" description="Disordered" evidence="1">
    <location>
        <begin position="73"/>
        <end position="221"/>
    </location>
</feature>
<accession>A0A2P4YXG1</accession>
<protein>
    <submittedName>
        <fullName evidence="3">Uncharacterized protein</fullName>
    </submittedName>
</protein>
<reference evidence="3 4" key="1">
    <citation type="submission" date="2014-04" db="EMBL/GenBank/DDBJ databases">
        <title>Comparative Genomics of Cryptosporidium Species.</title>
        <authorList>
            <person name="Silva J.C."/>
            <person name="Su Q."/>
            <person name="Chalmers R."/>
            <person name="Chibucos M.C."/>
            <person name="Elwin K."/>
            <person name="Godinez A."/>
            <person name="Guo F."/>
            <person name="Huynh K."/>
            <person name="Orvis J."/>
            <person name="Ott S."/>
            <person name="Sadzewicz L."/>
            <person name="Sengamalay N."/>
            <person name="Shetty A."/>
            <person name="Sun M."/>
            <person name="Tallon L."/>
            <person name="Xiao L."/>
            <person name="Zhang H."/>
            <person name="Fraser C.M."/>
            <person name="Zhu G."/>
            <person name="Kissinger J."/>
            <person name="Widmer G."/>
        </authorList>
    </citation>
    <scope>NUCLEOTIDE SEQUENCE [LARGE SCALE GENOMIC DNA]</scope>
    <source>
        <strain evidence="3 4">UKMEL1</strain>
    </source>
</reference>
<dbReference type="AlphaFoldDB" id="A0A2P4YXG1"/>
<dbReference type="OrthoDB" id="10492742at2759"/>
<feature type="compositionally biased region" description="Basic residues" evidence="1">
    <location>
        <begin position="443"/>
        <end position="458"/>
    </location>
</feature>
<dbReference type="VEuPathDB" id="CryptoDB:CmeUKMEL1_02670"/>
<feature type="compositionally biased region" description="Low complexity" evidence="1">
    <location>
        <begin position="110"/>
        <end position="129"/>
    </location>
</feature>
<feature type="transmembrane region" description="Helical" evidence="2">
    <location>
        <begin position="6"/>
        <end position="25"/>
    </location>
</feature>
<evidence type="ECO:0000256" key="2">
    <source>
        <dbReference type="SAM" id="Phobius"/>
    </source>
</evidence>
<organism evidence="3 4">
    <name type="scientific">Cryptosporidium meleagridis</name>
    <dbReference type="NCBI Taxonomy" id="93969"/>
    <lineage>
        <taxon>Eukaryota</taxon>
        <taxon>Sar</taxon>
        <taxon>Alveolata</taxon>
        <taxon>Apicomplexa</taxon>
        <taxon>Conoidasida</taxon>
        <taxon>Coccidia</taxon>
        <taxon>Eucoccidiorida</taxon>
        <taxon>Eimeriorina</taxon>
        <taxon>Cryptosporidiidae</taxon>
        <taxon>Cryptosporidium</taxon>
    </lineage>
</organism>
<evidence type="ECO:0000313" key="3">
    <source>
        <dbReference type="EMBL" id="POM82493.1"/>
    </source>
</evidence>
<dbReference type="EMBL" id="JIBK01000004">
    <property type="protein sequence ID" value="POM82493.1"/>
    <property type="molecule type" value="Genomic_DNA"/>
</dbReference>
<feature type="region of interest" description="Disordered" evidence="1">
    <location>
        <begin position="433"/>
        <end position="479"/>
    </location>
</feature>
<evidence type="ECO:0000313" key="4">
    <source>
        <dbReference type="Proteomes" id="UP000236928"/>
    </source>
</evidence>
<gene>
    <name evidence="3" type="ORF">CmeUKMEL1_02670</name>
</gene>
<comment type="caution">
    <text evidence="3">The sequence shown here is derived from an EMBL/GenBank/DDBJ whole genome shotgun (WGS) entry which is preliminary data.</text>
</comment>
<keyword evidence="4" id="KW-1185">Reference proteome</keyword>
<dbReference type="Proteomes" id="UP000236928">
    <property type="component" value="Unassembled WGS sequence"/>
</dbReference>
<feature type="compositionally biased region" description="Basic and acidic residues" evidence="1">
    <location>
        <begin position="459"/>
        <end position="471"/>
    </location>
</feature>
<feature type="compositionally biased region" description="Low complexity" evidence="1">
    <location>
        <begin position="83"/>
        <end position="95"/>
    </location>
</feature>
<proteinExistence type="predicted"/>
<keyword evidence="2" id="KW-0472">Membrane</keyword>
<feature type="compositionally biased region" description="Basic and acidic residues" evidence="1">
    <location>
        <begin position="170"/>
        <end position="188"/>
    </location>
</feature>
<keyword evidence="2" id="KW-1133">Transmembrane helix</keyword>
<name>A0A2P4YXG1_9CRYT</name>